<evidence type="ECO:0000256" key="4">
    <source>
        <dbReference type="SAM" id="MobiDB-lite"/>
    </source>
</evidence>
<feature type="compositionally biased region" description="Gly residues" evidence="4">
    <location>
        <begin position="289"/>
        <end position="322"/>
    </location>
</feature>
<organism evidence="6">
    <name type="scientific">Anisakis simplex</name>
    <name type="common">Herring worm</name>
    <dbReference type="NCBI Taxonomy" id="6269"/>
    <lineage>
        <taxon>Eukaryota</taxon>
        <taxon>Metazoa</taxon>
        <taxon>Ecdysozoa</taxon>
        <taxon>Nematoda</taxon>
        <taxon>Chromadorea</taxon>
        <taxon>Rhabditida</taxon>
        <taxon>Spirurina</taxon>
        <taxon>Ascaridomorpha</taxon>
        <taxon>Ascaridoidea</taxon>
        <taxon>Anisakidae</taxon>
        <taxon>Anisakis</taxon>
        <taxon>Anisakis simplex complex</taxon>
    </lineage>
</organism>
<feature type="region of interest" description="Disordered" evidence="4">
    <location>
        <begin position="262"/>
        <end position="322"/>
    </location>
</feature>
<dbReference type="WBParaSite" id="ASIM_0001643701-mRNA-1">
    <property type="protein sequence ID" value="ASIM_0001643701-mRNA-1"/>
    <property type="gene ID" value="ASIM_0001643701"/>
</dbReference>
<dbReference type="Gene3D" id="3.30.70.330">
    <property type="match status" value="2"/>
</dbReference>
<name>A0A0M3K646_ANISI</name>
<feature type="region of interest" description="Disordered" evidence="4">
    <location>
        <begin position="176"/>
        <end position="215"/>
    </location>
</feature>
<dbReference type="InterPro" id="IPR012677">
    <property type="entry name" value="Nucleotide-bd_a/b_plait_sf"/>
</dbReference>
<feature type="domain" description="RRM" evidence="5">
    <location>
        <begin position="7"/>
        <end position="96"/>
    </location>
</feature>
<dbReference type="InterPro" id="IPR035979">
    <property type="entry name" value="RBD_domain_sf"/>
</dbReference>
<dbReference type="GO" id="GO:0000398">
    <property type="term" value="P:mRNA splicing, via spliceosome"/>
    <property type="evidence" value="ECO:0007669"/>
    <property type="project" value="TreeGrafter"/>
</dbReference>
<feature type="domain" description="RRM" evidence="5">
    <location>
        <begin position="98"/>
        <end position="175"/>
    </location>
</feature>
<dbReference type="PANTHER" id="PTHR48026:SF14">
    <property type="entry name" value="HETEROGENEOUS NUCLEAR RIBONUCLEOPROTEIN A1"/>
    <property type="match status" value="1"/>
</dbReference>
<evidence type="ECO:0000256" key="3">
    <source>
        <dbReference type="PROSITE-ProRule" id="PRU00176"/>
    </source>
</evidence>
<dbReference type="FunFam" id="3.30.70.330:FF:000040">
    <property type="entry name" value="Heterogeneous nuclear ribonucleoprotein A2/B1"/>
    <property type="match status" value="1"/>
</dbReference>
<evidence type="ECO:0000259" key="5">
    <source>
        <dbReference type="PROSITE" id="PS50102"/>
    </source>
</evidence>
<dbReference type="GO" id="GO:0098687">
    <property type="term" value="C:chromosomal region"/>
    <property type="evidence" value="ECO:0007669"/>
    <property type="project" value="UniProtKB-ARBA"/>
</dbReference>
<keyword evidence="1" id="KW-0677">Repeat</keyword>
<dbReference type="FunFam" id="3.30.70.330:FF:000860">
    <property type="entry name" value="Heterogeneous nuclear ribonucleoprotein A1"/>
    <property type="match status" value="1"/>
</dbReference>
<protein>
    <submittedName>
        <fullName evidence="6">Heterogeneous nuclear ribonucleoprotein A1 (inferred by orthology to a C. elegans protein)</fullName>
    </submittedName>
</protein>
<feature type="compositionally biased region" description="Gly residues" evidence="4">
    <location>
        <begin position="262"/>
        <end position="282"/>
    </location>
</feature>
<evidence type="ECO:0000313" key="6">
    <source>
        <dbReference type="WBParaSite" id="ASIM_0001643701-mRNA-1"/>
    </source>
</evidence>
<dbReference type="SUPFAM" id="SSF54928">
    <property type="entry name" value="RNA-binding domain, RBD"/>
    <property type="match status" value="2"/>
</dbReference>
<dbReference type="InterPro" id="IPR000504">
    <property type="entry name" value="RRM_dom"/>
</dbReference>
<accession>A0A0M3K646</accession>
<proteinExistence type="predicted"/>
<dbReference type="GO" id="GO:0003730">
    <property type="term" value="F:mRNA 3'-UTR binding"/>
    <property type="evidence" value="ECO:0007669"/>
    <property type="project" value="TreeGrafter"/>
</dbReference>
<dbReference type="SMART" id="SM00360">
    <property type="entry name" value="RRM"/>
    <property type="match status" value="2"/>
</dbReference>
<evidence type="ECO:0000256" key="2">
    <source>
        <dbReference type="ARBA" id="ARBA00022884"/>
    </source>
</evidence>
<dbReference type="PANTHER" id="PTHR48026">
    <property type="entry name" value="HOMOLOGOUS TO DROSOPHILA SQD (SQUID) PROTEIN"/>
    <property type="match status" value="1"/>
</dbReference>
<evidence type="ECO:0000256" key="1">
    <source>
        <dbReference type="ARBA" id="ARBA00022737"/>
    </source>
</evidence>
<dbReference type="GO" id="GO:0071013">
    <property type="term" value="C:catalytic step 2 spliceosome"/>
    <property type="evidence" value="ECO:0007669"/>
    <property type="project" value="TreeGrafter"/>
</dbReference>
<keyword evidence="2 3" id="KW-0694">RNA-binding</keyword>
<dbReference type="CDD" id="cd12328">
    <property type="entry name" value="RRM2_hnRNPA_like"/>
    <property type="match status" value="1"/>
</dbReference>
<feature type="compositionally biased region" description="Basic and acidic residues" evidence="4">
    <location>
        <begin position="176"/>
        <end position="191"/>
    </location>
</feature>
<reference evidence="6" key="1">
    <citation type="submission" date="2017-02" db="UniProtKB">
        <authorList>
            <consortium name="WormBaseParasite"/>
        </authorList>
    </citation>
    <scope>IDENTIFICATION</scope>
</reference>
<dbReference type="PROSITE" id="PS50102">
    <property type="entry name" value="RRM"/>
    <property type="match status" value="2"/>
</dbReference>
<dbReference type="Pfam" id="PF00076">
    <property type="entry name" value="RRM_1"/>
    <property type="match status" value="2"/>
</dbReference>
<sequence>LEPEQFRKVFVGGLSSDTTDDSLREFYSKWGELLDCIVMKDPTTKRTRGFGFIVYKKQSMVDDAMANRPHVIDGKTVDPKRAVPRDQSLRTEANVSSKRLYVSGIREEHTEEMLHDHFSQYGNITKVEIITDKNTGKPRGFAFISFDDHDPVDKCVLIKNHHINNYRCDVKKALSKDEMARAQQRDRDRSGRMGRSRGGPMRNGSDRGYGPPPYAEGGYGGGWAGGPAEQQWGPSGGRQPYYGGGGYGGGGYGGGYGSQGGWTGGPAGDVNGGAAWTGGAGSQGSWAGQQGGGQSSWGGSGGSQGGSWAGQQSGGWSGGRGY</sequence>
<dbReference type="AlphaFoldDB" id="A0A0M3K646"/>